<sequence length="96" mass="10617">MSIPSPSDLPTSLTQNIRQALFLAVSQKKKSICMDVTYLREVTTKLYYSKSHDLGLSYKQGRVPAAAKTTIFALFSDTDIPPAHWTAEHGFPGTKT</sequence>
<dbReference type="Proteomes" id="UP001497453">
    <property type="component" value="Chromosome 1"/>
</dbReference>
<protein>
    <recommendedName>
        <fullName evidence="3">Transposase</fullName>
    </recommendedName>
</protein>
<proteinExistence type="predicted"/>
<evidence type="ECO:0008006" key="3">
    <source>
        <dbReference type="Google" id="ProtNLM"/>
    </source>
</evidence>
<evidence type="ECO:0000313" key="1">
    <source>
        <dbReference type="EMBL" id="CAL1696814.1"/>
    </source>
</evidence>
<name>A0ABP1CPY2_9APHY</name>
<reference evidence="2" key="1">
    <citation type="submission" date="2024-04" db="EMBL/GenBank/DDBJ databases">
        <authorList>
            <person name="Shaw F."/>
            <person name="Minotto A."/>
        </authorList>
    </citation>
    <scope>NUCLEOTIDE SEQUENCE [LARGE SCALE GENOMIC DNA]</scope>
</reference>
<evidence type="ECO:0000313" key="2">
    <source>
        <dbReference type="Proteomes" id="UP001497453"/>
    </source>
</evidence>
<accession>A0ABP1CPY2</accession>
<keyword evidence="2" id="KW-1185">Reference proteome</keyword>
<gene>
    <name evidence="1" type="ORF">GFSPODELE1_LOCUS1352</name>
</gene>
<dbReference type="EMBL" id="OZ037944">
    <property type="protein sequence ID" value="CAL1696814.1"/>
    <property type="molecule type" value="Genomic_DNA"/>
</dbReference>
<organism evidence="1 2">
    <name type="scientific">Somion occarium</name>
    <dbReference type="NCBI Taxonomy" id="3059160"/>
    <lineage>
        <taxon>Eukaryota</taxon>
        <taxon>Fungi</taxon>
        <taxon>Dikarya</taxon>
        <taxon>Basidiomycota</taxon>
        <taxon>Agaricomycotina</taxon>
        <taxon>Agaricomycetes</taxon>
        <taxon>Polyporales</taxon>
        <taxon>Cerrenaceae</taxon>
        <taxon>Somion</taxon>
    </lineage>
</organism>